<evidence type="ECO:0000313" key="4">
    <source>
        <dbReference type="EMBL" id="KAL3796731.1"/>
    </source>
</evidence>
<organism evidence="4 5">
    <name type="scientific">Cyclotella atomus</name>
    <dbReference type="NCBI Taxonomy" id="382360"/>
    <lineage>
        <taxon>Eukaryota</taxon>
        <taxon>Sar</taxon>
        <taxon>Stramenopiles</taxon>
        <taxon>Ochrophyta</taxon>
        <taxon>Bacillariophyta</taxon>
        <taxon>Coscinodiscophyceae</taxon>
        <taxon>Thalassiosirophycidae</taxon>
        <taxon>Stephanodiscales</taxon>
        <taxon>Stephanodiscaceae</taxon>
        <taxon>Cyclotella</taxon>
    </lineage>
</organism>
<dbReference type="InterPro" id="IPR050304">
    <property type="entry name" value="MT-severing_AAA_ATPase"/>
</dbReference>
<keyword evidence="1" id="KW-0175">Coiled coil</keyword>
<dbReference type="Gene3D" id="3.40.50.300">
    <property type="entry name" value="P-loop containing nucleotide triphosphate hydrolases"/>
    <property type="match status" value="1"/>
</dbReference>
<feature type="compositionally biased region" description="Polar residues" evidence="2">
    <location>
        <begin position="63"/>
        <end position="82"/>
    </location>
</feature>
<protein>
    <recommendedName>
        <fullName evidence="3">AAA+ ATPase domain-containing protein</fullName>
    </recommendedName>
</protein>
<proteinExistence type="predicted"/>
<dbReference type="Gene3D" id="1.10.8.60">
    <property type="match status" value="1"/>
</dbReference>
<dbReference type="Pfam" id="PF00004">
    <property type="entry name" value="AAA"/>
    <property type="match status" value="1"/>
</dbReference>
<dbReference type="InterPro" id="IPR003593">
    <property type="entry name" value="AAA+_ATPase"/>
</dbReference>
<feature type="compositionally biased region" description="Basic and acidic residues" evidence="2">
    <location>
        <begin position="36"/>
        <end position="45"/>
    </location>
</feature>
<name>A0ABD3QB48_9STRA</name>
<dbReference type="SUPFAM" id="SSF52540">
    <property type="entry name" value="P-loop containing nucleoside triphosphate hydrolases"/>
    <property type="match status" value="1"/>
</dbReference>
<feature type="region of interest" description="Disordered" evidence="2">
    <location>
        <begin position="245"/>
        <end position="288"/>
    </location>
</feature>
<dbReference type="InterPro" id="IPR003959">
    <property type="entry name" value="ATPase_AAA_core"/>
</dbReference>
<feature type="coiled-coil region" evidence="1">
    <location>
        <begin position="388"/>
        <end position="415"/>
    </location>
</feature>
<feature type="compositionally biased region" description="Basic and acidic residues" evidence="2">
    <location>
        <begin position="276"/>
        <end position="288"/>
    </location>
</feature>
<dbReference type="AlphaFoldDB" id="A0ABD3QB48"/>
<dbReference type="PANTHER" id="PTHR23074:SF83">
    <property type="entry name" value="VACUOLAR PROTEIN SORTING-ASSOCIATED PROTEIN 4A"/>
    <property type="match status" value="1"/>
</dbReference>
<evidence type="ECO:0000313" key="5">
    <source>
        <dbReference type="Proteomes" id="UP001530400"/>
    </source>
</evidence>
<reference evidence="4 5" key="1">
    <citation type="submission" date="2024-10" db="EMBL/GenBank/DDBJ databases">
        <title>Updated reference genomes for cyclostephanoid diatoms.</title>
        <authorList>
            <person name="Roberts W.R."/>
            <person name="Alverson A.J."/>
        </authorList>
    </citation>
    <scope>NUCLEOTIDE SEQUENCE [LARGE SCALE GENOMIC DNA]</scope>
    <source>
        <strain evidence="4 5">AJA010-31</strain>
    </source>
</reference>
<feature type="region of interest" description="Disordered" evidence="2">
    <location>
        <begin position="57"/>
        <end position="88"/>
    </location>
</feature>
<dbReference type="EMBL" id="JALLPJ020000284">
    <property type="protein sequence ID" value="KAL3796731.1"/>
    <property type="molecule type" value="Genomic_DNA"/>
</dbReference>
<evidence type="ECO:0000256" key="2">
    <source>
        <dbReference type="SAM" id="MobiDB-lite"/>
    </source>
</evidence>
<evidence type="ECO:0000256" key="1">
    <source>
        <dbReference type="SAM" id="Coils"/>
    </source>
</evidence>
<dbReference type="InterPro" id="IPR027417">
    <property type="entry name" value="P-loop_NTPase"/>
</dbReference>
<comment type="caution">
    <text evidence="4">The sequence shown here is derived from an EMBL/GenBank/DDBJ whole genome shotgun (WGS) entry which is preliminary data.</text>
</comment>
<keyword evidence="5" id="KW-1185">Reference proteome</keyword>
<feature type="compositionally biased region" description="Acidic residues" evidence="2">
    <location>
        <begin position="252"/>
        <end position="274"/>
    </location>
</feature>
<gene>
    <name evidence="4" type="ORF">ACHAWO_005743</name>
</gene>
<dbReference type="SMART" id="SM00382">
    <property type="entry name" value="AAA"/>
    <property type="match status" value="1"/>
</dbReference>
<accession>A0ABD3QB48</accession>
<dbReference type="Pfam" id="PF17862">
    <property type="entry name" value="AAA_lid_3"/>
    <property type="match status" value="1"/>
</dbReference>
<feature type="domain" description="AAA+ ATPase" evidence="3">
    <location>
        <begin position="132"/>
        <end position="325"/>
    </location>
</feature>
<evidence type="ECO:0000259" key="3">
    <source>
        <dbReference type="SMART" id="SM00382"/>
    </source>
</evidence>
<feature type="region of interest" description="Disordered" evidence="2">
    <location>
        <begin position="1"/>
        <end position="45"/>
    </location>
</feature>
<dbReference type="Proteomes" id="UP001530400">
    <property type="component" value="Unassembled WGS sequence"/>
</dbReference>
<dbReference type="PANTHER" id="PTHR23074">
    <property type="entry name" value="AAA DOMAIN-CONTAINING"/>
    <property type="match status" value="1"/>
</dbReference>
<sequence>MDDFILMPPPAPRFKRPRNNTTDELPLPSETNNDDDAAKPMDDSQFRELYCISPEDQLPFRSCDTSTNNANDETSPARNASAQEKKNAHIPPVSFRDIIGQPAAKLRLDEALLPLALPVDLVESVLTGIRSAPTSILLHGPPGCGKTKLAQALAGEANAAFVSVGPSDVLSKFVGESEASLRGLFRDARRKARQTPSNCSVIFFDEIDALGRSRVDEEGAASQAAGDNSSRRVLAELLIQMTELAQGTRNEEDIDSDGEEEEEATVTDFEESLSLDDNRQDESPSRNKLKEKPRVIVVAATNRPEDCDPALLRRFAVRVLVGLPTRRDRKKIISRLLKGVNHSITKEQLDSLASSTEGWSGSDLESMTRESVMAPVRETLRAAAILKKRASNKQQNAAEKEIDAAEATRESLLNGFRSLRPVTCQDFEDGIAFFLGDAESAYHYGERASHYDSSDSEDETEDE</sequence>
<dbReference type="InterPro" id="IPR041569">
    <property type="entry name" value="AAA_lid_3"/>
</dbReference>